<protein>
    <submittedName>
        <fullName evidence="1">Uncharacterized protein</fullName>
    </submittedName>
</protein>
<sequence>MFRIIFSVAVTLNWANMLRIFLKNKDALHSTLKRFQSSTSSVYPARCY</sequence>
<organism evidence="1 2">
    <name type="scientific">Danionella cerebrum</name>
    <dbReference type="NCBI Taxonomy" id="2873325"/>
    <lineage>
        <taxon>Eukaryota</taxon>
        <taxon>Metazoa</taxon>
        <taxon>Chordata</taxon>
        <taxon>Craniata</taxon>
        <taxon>Vertebrata</taxon>
        <taxon>Euteleostomi</taxon>
        <taxon>Actinopterygii</taxon>
        <taxon>Neopterygii</taxon>
        <taxon>Teleostei</taxon>
        <taxon>Ostariophysi</taxon>
        <taxon>Cypriniformes</taxon>
        <taxon>Danionidae</taxon>
        <taxon>Danioninae</taxon>
        <taxon>Danionella</taxon>
    </lineage>
</organism>
<gene>
    <name evidence="1" type="ORF">DNTS_002649</name>
</gene>
<reference evidence="1 2" key="1">
    <citation type="journal article" date="2019" name="Sci. Data">
        <title>Hybrid genome assembly and annotation of Danionella translucida.</title>
        <authorList>
            <person name="Kadobianskyi M."/>
            <person name="Schulze L."/>
            <person name="Schuelke M."/>
            <person name="Judkewitz B."/>
        </authorList>
    </citation>
    <scope>NUCLEOTIDE SEQUENCE [LARGE SCALE GENOMIC DNA]</scope>
    <source>
        <strain evidence="1 2">Bolton</strain>
    </source>
</reference>
<evidence type="ECO:0000313" key="2">
    <source>
        <dbReference type="Proteomes" id="UP000316079"/>
    </source>
</evidence>
<dbReference type="AlphaFoldDB" id="A0A553QKJ8"/>
<keyword evidence="2" id="KW-1185">Reference proteome</keyword>
<evidence type="ECO:0000313" key="1">
    <source>
        <dbReference type="EMBL" id="TRY90521.1"/>
    </source>
</evidence>
<comment type="caution">
    <text evidence="1">The sequence shown here is derived from an EMBL/GenBank/DDBJ whole genome shotgun (WGS) entry which is preliminary data.</text>
</comment>
<proteinExistence type="predicted"/>
<name>A0A553QKJ8_9TELE</name>
<accession>A0A553QKJ8</accession>
<dbReference type="EMBL" id="SRMA01025840">
    <property type="protein sequence ID" value="TRY90521.1"/>
    <property type="molecule type" value="Genomic_DNA"/>
</dbReference>
<dbReference type="Proteomes" id="UP000316079">
    <property type="component" value="Unassembled WGS sequence"/>
</dbReference>